<evidence type="ECO:0000313" key="2">
    <source>
        <dbReference type="EMBL" id="CAD8077257.1"/>
    </source>
</evidence>
<organism evidence="2 3">
    <name type="scientific">Paramecium sonneborni</name>
    <dbReference type="NCBI Taxonomy" id="65129"/>
    <lineage>
        <taxon>Eukaryota</taxon>
        <taxon>Sar</taxon>
        <taxon>Alveolata</taxon>
        <taxon>Ciliophora</taxon>
        <taxon>Intramacronucleata</taxon>
        <taxon>Oligohymenophorea</taxon>
        <taxon>Peniculida</taxon>
        <taxon>Parameciidae</taxon>
        <taxon>Paramecium</taxon>
    </lineage>
</organism>
<dbReference type="AlphaFoldDB" id="A0A8S1MAK3"/>
<proteinExistence type="predicted"/>
<protein>
    <submittedName>
        <fullName evidence="2">Uncharacterized protein</fullName>
    </submittedName>
</protein>
<evidence type="ECO:0000256" key="1">
    <source>
        <dbReference type="SAM" id="Coils"/>
    </source>
</evidence>
<sequence>MNGFMNPIFQPVDNNIVVKERRTFQISKPNFNQCLELPKEYERIFSSMSDTSQTLNDSLLLPFDNYNSEQALQQQNKKCLQINNSAQQQKNQRQFFQLDKNHLQQIIQILTSKYKSQQQPKEEQIINQIYQSKNIKNSSKTKKTQINKMTYQIKNDLPQKHQILSNQNENDQKSFKQRSSTNHSPRAEISLITSCPYSAQNLDVNSNQKLNDINTIYQLQRRTKSQYNPKQIIKNQIDEINQKINQLKILIFKTIKNCPFQQSIQQQINKIIQQNENSNLLQRELVNLKDFTNSKSFKEQKYYIYFNIQKILSLTKEKQKKLQLIMIFNKEGYSNDNLQSPKNNCILSRQTTSDNNTEEISDDKKKLFSLIVNRKLQLPINHPSKNILLCDLYEKVQQLGIQQSDWQQFIINEVKF</sequence>
<comment type="caution">
    <text evidence="2">The sequence shown here is derived from an EMBL/GenBank/DDBJ whole genome shotgun (WGS) entry which is preliminary data.</text>
</comment>
<keyword evidence="1" id="KW-0175">Coiled coil</keyword>
<evidence type="ECO:0000313" key="3">
    <source>
        <dbReference type="Proteomes" id="UP000692954"/>
    </source>
</evidence>
<reference evidence="2" key="1">
    <citation type="submission" date="2021-01" db="EMBL/GenBank/DDBJ databases">
        <authorList>
            <consortium name="Genoscope - CEA"/>
            <person name="William W."/>
        </authorList>
    </citation>
    <scope>NUCLEOTIDE SEQUENCE</scope>
</reference>
<accession>A0A8S1MAK3</accession>
<keyword evidence="3" id="KW-1185">Reference proteome</keyword>
<feature type="coiled-coil region" evidence="1">
    <location>
        <begin position="230"/>
        <end position="284"/>
    </location>
</feature>
<dbReference type="EMBL" id="CAJJDN010000036">
    <property type="protein sequence ID" value="CAD8077257.1"/>
    <property type="molecule type" value="Genomic_DNA"/>
</dbReference>
<name>A0A8S1MAK3_9CILI</name>
<gene>
    <name evidence="2" type="ORF">PSON_ATCC_30995.1.T0360038</name>
</gene>
<dbReference type="Proteomes" id="UP000692954">
    <property type="component" value="Unassembled WGS sequence"/>
</dbReference>